<accession>A0ABN6MAB7</accession>
<keyword evidence="2" id="KW-1185">Reference proteome</keyword>
<organism evidence="1 2">
    <name type="scientific">Raoultibacter timonensis</name>
    <dbReference type="NCBI Taxonomy" id="1907662"/>
    <lineage>
        <taxon>Bacteria</taxon>
        <taxon>Bacillati</taxon>
        <taxon>Actinomycetota</taxon>
        <taxon>Coriobacteriia</taxon>
        <taxon>Eggerthellales</taxon>
        <taxon>Eggerthellaceae</taxon>
        <taxon>Raoultibacter</taxon>
    </lineage>
</organism>
<evidence type="ECO:0000313" key="1">
    <source>
        <dbReference type="EMBL" id="BDE94924.1"/>
    </source>
</evidence>
<protein>
    <submittedName>
        <fullName evidence="1">Uncharacterized protein</fullName>
    </submittedName>
</protein>
<proteinExistence type="predicted"/>
<name>A0ABN6MAB7_9ACTN</name>
<gene>
    <name evidence="1" type="ORF">CE91St30_02570</name>
</gene>
<dbReference type="RefSeq" id="WP_244411447.1">
    <property type="nucleotide sequence ID" value="NZ_AP025564.1"/>
</dbReference>
<dbReference type="EMBL" id="AP025564">
    <property type="protein sequence ID" value="BDE94924.1"/>
    <property type="molecule type" value="Genomic_DNA"/>
</dbReference>
<sequence length="368" mass="41827">MDERKVLVNRMSALKDCWPWETWSWGAFMEAIGIDRSSNWEDTVDRVCRLIGGDPEREAAADWVEVNGGLDEVKHNYSFMTEQVAERVGVERKPDEPAHFTIGRIIGELDKRLMPEGMEWPRFEDGEKVKFGDEFAWGIGKRKCTATKLGSEGFALLDKSIGNSAWHGYSYTERVKRPEPEVLAADGLPIEVGEIVYGGDGEAWEVTGIENGPWSIVGKNGSKQREMKPKWLTHEVPTIYGNDGLPLLPGQKVVNKYSGDTIETVHYDKCPYGHIEKWIRYKSGGWDLAKDVSRVEPKDTKERIAEDEKKHKWDYWGCLDGNCNECPSKIDGKNPRERYGVDNCSDAKIIDLYERLRKLYGRTMGGAE</sequence>
<reference evidence="1 2" key="1">
    <citation type="submission" date="2022-01" db="EMBL/GenBank/DDBJ databases">
        <title>Novel bile acid biosynthetic pathways are enriched in the microbiome of centenarians.</title>
        <authorList>
            <person name="Sato Y."/>
            <person name="Atarashi K."/>
            <person name="Plichta R.D."/>
            <person name="Arai Y."/>
            <person name="Sasajima S."/>
            <person name="Kearney M.S."/>
            <person name="Suda W."/>
            <person name="Takeshita K."/>
            <person name="Sasaki T."/>
            <person name="Okamoto S."/>
            <person name="Skelly N.A."/>
            <person name="Okamura Y."/>
            <person name="Vlamakis H."/>
            <person name="Li Y."/>
            <person name="Tanoue T."/>
            <person name="Takei H."/>
            <person name="Nittono H."/>
            <person name="Narushima S."/>
            <person name="Irie J."/>
            <person name="Itoh H."/>
            <person name="Moriya K."/>
            <person name="Sugiura Y."/>
            <person name="Suematsu M."/>
            <person name="Moritoki N."/>
            <person name="Shibata S."/>
            <person name="Littman R.D."/>
            <person name="Fischbach A.M."/>
            <person name="Uwamino Y."/>
            <person name="Inoue T."/>
            <person name="Honda A."/>
            <person name="Hattori M."/>
            <person name="Murai T."/>
            <person name="Xavier J.R."/>
            <person name="Hirose N."/>
            <person name="Honda K."/>
        </authorList>
    </citation>
    <scope>NUCLEOTIDE SEQUENCE [LARGE SCALE GENOMIC DNA]</scope>
    <source>
        <strain evidence="1 2">CE91-St30</strain>
    </source>
</reference>
<evidence type="ECO:0000313" key="2">
    <source>
        <dbReference type="Proteomes" id="UP001320544"/>
    </source>
</evidence>
<dbReference type="Proteomes" id="UP001320544">
    <property type="component" value="Chromosome"/>
</dbReference>